<gene>
    <name evidence="1" type="ORF">JG687_00016293</name>
</gene>
<proteinExistence type="predicted"/>
<protein>
    <submittedName>
        <fullName evidence="1">Uncharacterized protein</fullName>
    </submittedName>
</protein>
<dbReference type="EMBL" id="JAENGZ010001610">
    <property type="protein sequence ID" value="KAG6947155.1"/>
    <property type="molecule type" value="Genomic_DNA"/>
</dbReference>
<organism evidence="1 2">
    <name type="scientific">Phytophthora cactorum</name>
    <dbReference type="NCBI Taxonomy" id="29920"/>
    <lineage>
        <taxon>Eukaryota</taxon>
        <taxon>Sar</taxon>
        <taxon>Stramenopiles</taxon>
        <taxon>Oomycota</taxon>
        <taxon>Peronosporomycetes</taxon>
        <taxon>Peronosporales</taxon>
        <taxon>Peronosporaceae</taxon>
        <taxon>Phytophthora</taxon>
    </lineage>
</organism>
<accession>A0A8T1TVL7</accession>
<evidence type="ECO:0000313" key="2">
    <source>
        <dbReference type="Proteomes" id="UP000688947"/>
    </source>
</evidence>
<sequence>MSGATIVDAPSVTASLSPTRAALASASEKAAAKPGQVVVGTLCIRACILRVFNSFASDRLTDTKDCRKWLLDDAIMAAFSHTKNLAAPEHAA</sequence>
<dbReference type="AlphaFoldDB" id="A0A8T1TVL7"/>
<comment type="caution">
    <text evidence="1">The sequence shown here is derived from an EMBL/GenBank/DDBJ whole genome shotgun (WGS) entry which is preliminary data.</text>
</comment>
<reference evidence="1" key="1">
    <citation type="submission" date="2021-01" db="EMBL/GenBank/DDBJ databases">
        <title>Phytophthora aleatoria, a newly-described species from Pinus radiata is distinct from Phytophthora cactorum isolates based on comparative genomics.</title>
        <authorList>
            <person name="Mcdougal R."/>
            <person name="Panda P."/>
            <person name="Williams N."/>
            <person name="Studholme D.J."/>
        </authorList>
    </citation>
    <scope>NUCLEOTIDE SEQUENCE</scope>
    <source>
        <strain evidence="1">NZFS 3830</strain>
    </source>
</reference>
<name>A0A8T1TVL7_9STRA</name>
<dbReference type="Proteomes" id="UP000688947">
    <property type="component" value="Unassembled WGS sequence"/>
</dbReference>
<evidence type="ECO:0000313" key="1">
    <source>
        <dbReference type="EMBL" id="KAG6947155.1"/>
    </source>
</evidence>